<feature type="signal peptide" evidence="1">
    <location>
        <begin position="1"/>
        <end position="25"/>
    </location>
</feature>
<evidence type="ECO:0000313" key="3">
    <source>
        <dbReference type="Proteomes" id="UP001139646"/>
    </source>
</evidence>
<dbReference type="EMBL" id="JAKKSL010000004">
    <property type="protein sequence ID" value="MCI2285211.1"/>
    <property type="molecule type" value="Genomic_DNA"/>
</dbReference>
<evidence type="ECO:0000313" key="2">
    <source>
        <dbReference type="EMBL" id="MCI2285211.1"/>
    </source>
</evidence>
<keyword evidence="1" id="KW-0732">Signal</keyword>
<keyword evidence="3" id="KW-1185">Reference proteome</keyword>
<comment type="caution">
    <text evidence="2">The sequence shown here is derived from an EMBL/GenBank/DDBJ whole genome shotgun (WGS) entry which is preliminary data.</text>
</comment>
<reference evidence="2" key="1">
    <citation type="submission" date="2022-01" db="EMBL/GenBank/DDBJ databases">
        <title>Colwellia maritima, isolated from seawater.</title>
        <authorList>
            <person name="Kristyanto S."/>
            <person name="Jung J."/>
            <person name="Jeon C.O."/>
        </authorList>
    </citation>
    <scope>NUCLEOTIDE SEQUENCE</scope>
    <source>
        <strain evidence="2">MSW7</strain>
    </source>
</reference>
<dbReference type="Proteomes" id="UP001139646">
    <property type="component" value="Unassembled WGS sequence"/>
</dbReference>
<accession>A0ABS9X4S1</accession>
<sequence length="59" mass="6314">MKNVSLFKVSAMVVSVAFASSFVNADDKVSKTMDNAQLEAAEAVDVSKQQTFPSSIRST</sequence>
<evidence type="ECO:0000256" key="1">
    <source>
        <dbReference type="SAM" id="SignalP"/>
    </source>
</evidence>
<dbReference type="RefSeq" id="WP_242287969.1">
    <property type="nucleotide sequence ID" value="NZ_JAKKSL010000004.1"/>
</dbReference>
<feature type="chain" id="PRO_5045877414" evidence="1">
    <location>
        <begin position="26"/>
        <end position="59"/>
    </location>
</feature>
<gene>
    <name evidence="2" type="ORF">L3081_19815</name>
</gene>
<organism evidence="2 3">
    <name type="scientific">Colwellia maritima</name>
    <dbReference type="NCBI Taxonomy" id="2912588"/>
    <lineage>
        <taxon>Bacteria</taxon>
        <taxon>Pseudomonadati</taxon>
        <taxon>Pseudomonadota</taxon>
        <taxon>Gammaproteobacteria</taxon>
        <taxon>Alteromonadales</taxon>
        <taxon>Colwelliaceae</taxon>
        <taxon>Colwellia</taxon>
    </lineage>
</organism>
<proteinExistence type="predicted"/>
<name>A0ABS9X4S1_9GAMM</name>
<protein>
    <submittedName>
        <fullName evidence="2">Uncharacterized protein</fullName>
    </submittedName>
</protein>